<dbReference type="EMBL" id="FPAS01000006">
    <property type="protein sequence ID" value="SFT88480.1"/>
    <property type="molecule type" value="Genomic_DNA"/>
</dbReference>
<reference evidence="4 5" key="1">
    <citation type="submission" date="2016-10" db="EMBL/GenBank/DDBJ databases">
        <authorList>
            <person name="de Groot N.N."/>
        </authorList>
    </citation>
    <scope>NUCLEOTIDE SEQUENCE [LARGE SCALE GENOMIC DNA]</scope>
    <source>
        <strain evidence="4 5">CGMCC 1.7005</strain>
    </source>
</reference>
<dbReference type="RefSeq" id="WP_090252395.1">
    <property type="nucleotide sequence ID" value="NZ_FPAS01000006.1"/>
</dbReference>
<evidence type="ECO:0000313" key="4">
    <source>
        <dbReference type="EMBL" id="SFT88480.1"/>
    </source>
</evidence>
<dbReference type="OrthoDB" id="9801061at2"/>
<evidence type="ECO:0000256" key="1">
    <source>
        <dbReference type="SAM" id="SignalP"/>
    </source>
</evidence>
<accession>A0A1I7BMS2</accession>
<dbReference type="Gene3D" id="3.90.1150.140">
    <property type="match status" value="1"/>
</dbReference>
<dbReference type="InterPro" id="IPR008302">
    <property type="entry name" value="NamZ"/>
</dbReference>
<dbReference type="STRING" id="477690.SAMN05216474_2918"/>
<feature type="chain" id="PRO_5014608440" evidence="1">
    <location>
        <begin position="24"/>
        <end position="407"/>
    </location>
</feature>
<dbReference type="InterPro" id="IPR048503">
    <property type="entry name" value="NamZ_C"/>
</dbReference>
<dbReference type="AlphaFoldDB" id="A0A1I7BMS2"/>
<feature type="domain" description="Peptidoglycan beta-N-acetylmuramidase NamZ C-terminal" evidence="3">
    <location>
        <begin position="264"/>
        <end position="406"/>
    </location>
</feature>
<dbReference type="GO" id="GO:0033922">
    <property type="term" value="F:peptidoglycan beta-N-acetylmuramidase activity"/>
    <property type="evidence" value="ECO:0007669"/>
    <property type="project" value="InterPro"/>
</dbReference>
<evidence type="ECO:0000313" key="5">
    <source>
        <dbReference type="Proteomes" id="UP000236454"/>
    </source>
</evidence>
<name>A0A1I7BMS2_9FLAO</name>
<feature type="signal peptide" evidence="1">
    <location>
        <begin position="1"/>
        <end position="23"/>
    </location>
</feature>
<dbReference type="PIRSF" id="PIRSF016719">
    <property type="entry name" value="UCP016719"/>
    <property type="match status" value="1"/>
</dbReference>
<keyword evidence="1" id="KW-0732">Signal</keyword>
<dbReference type="PANTHER" id="PTHR42915:SF1">
    <property type="entry name" value="PEPTIDOGLYCAN BETA-N-ACETYLMURAMIDASE NAMZ"/>
    <property type="match status" value="1"/>
</dbReference>
<gene>
    <name evidence="4" type="ORF">SAMN05216474_2918</name>
</gene>
<dbReference type="Pfam" id="PF07075">
    <property type="entry name" value="NamZ_N"/>
    <property type="match status" value="1"/>
</dbReference>
<dbReference type="InterPro" id="IPR048502">
    <property type="entry name" value="NamZ_N"/>
</dbReference>
<dbReference type="Proteomes" id="UP000236454">
    <property type="component" value="Unassembled WGS sequence"/>
</dbReference>
<dbReference type="Pfam" id="PF20732">
    <property type="entry name" value="NamZ_C"/>
    <property type="match status" value="1"/>
</dbReference>
<evidence type="ECO:0000259" key="3">
    <source>
        <dbReference type="Pfam" id="PF20732"/>
    </source>
</evidence>
<sequence length="407" mass="45396">MYSIHKFFGLLFTISLGVGSLHAQNDSQATETIPVQVEFKRPLQMGAENTEAYLEQLKGKTVGVVANQTSTKDTLHLVDFLLNEKIKVARVFSPEHGFRGNADAGEHVKSDTDAKTGLPLVSLYGSNKKPSPEQLKGLDVVVFDLQDVGVRFYTYISTLHYVMEACAEEGIAVVVLDRPNPNIDVVDGPVRKEGFESFVGMHPIPILHGMTIGEYAKMINGEKWLGNGISCDLTVVPCLNYRRTDNYVLPIAPSPNLRTREAIYLYPSLCLFEGTAMSVGRGTDTPFEVYGHPNYGDSSTAFNFTPTPSYGAKHPKLEGELCRGKNLHQAGKKKMNYLYLSWLIDAYKNTEVDEFFTKGGNWFDLLAGTDELRKQIEKGLPETLIRGSWKADLDAFKEMRKAYLIYQ</sequence>
<keyword evidence="5" id="KW-1185">Reference proteome</keyword>
<feature type="domain" description="Peptidoglycan beta-N-acetylmuramidase NamZ N-terminal" evidence="2">
    <location>
        <begin position="62"/>
        <end position="260"/>
    </location>
</feature>
<organism evidence="4 5">
    <name type="scientific">Lishizhenia tianjinensis</name>
    <dbReference type="NCBI Taxonomy" id="477690"/>
    <lineage>
        <taxon>Bacteria</taxon>
        <taxon>Pseudomonadati</taxon>
        <taxon>Bacteroidota</taxon>
        <taxon>Flavobacteriia</taxon>
        <taxon>Flavobacteriales</taxon>
        <taxon>Crocinitomicaceae</taxon>
        <taxon>Lishizhenia</taxon>
    </lineage>
</organism>
<dbReference type="Gene3D" id="3.40.50.12170">
    <property type="entry name" value="Uncharacterised protein PF07075, DUF1343"/>
    <property type="match status" value="1"/>
</dbReference>
<evidence type="ECO:0000259" key="2">
    <source>
        <dbReference type="Pfam" id="PF07075"/>
    </source>
</evidence>
<proteinExistence type="predicted"/>
<dbReference type="PANTHER" id="PTHR42915">
    <property type="entry name" value="HYPOTHETICAL 460 KDA PROTEIN IN FEUA-SIGW INTERGENIC REGION [PRECURSOR]"/>
    <property type="match status" value="1"/>
</dbReference>
<protein>
    <submittedName>
        <fullName evidence="4">Uncharacterized conserved protein YbbC, DUF1343 family</fullName>
    </submittedName>
</protein>